<dbReference type="GO" id="GO:0008170">
    <property type="term" value="F:N-methyltransferase activity"/>
    <property type="evidence" value="ECO:0007669"/>
    <property type="project" value="UniProtKB-ARBA"/>
</dbReference>
<dbReference type="AlphaFoldDB" id="A0A6L6TRW0"/>
<accession>A0A6L6TRW0</accession>
<dbReference type="InterPro" id="IPR002052">
    <property type="entry name" value="DNA_methylase_N6_adenine_CS"/>
</dbReference>
<gene>
    <name evidence="2" type="ORF">HXL70_00590</name>
</gene>
<evidence type="ECO:0000313" key="3">
    <source>
        <dbReference type="Proteomes" id="UP000757890"/>
    </source>
</evidence>
<dbReference type="GO" id="GO:0008757">
    <property type="term" value="F:S-adenosylmethionine-dependent methyltransferase activity"/>
    <property type="evidence" value="ECO:0007669"/>
    <property type="project" value="UniProtKB-ARBA"/>
</dbReference>
<dbReference type="GO" id="GO:0003676">
    <property type="term" value="F:nucleic acid binding"/>
    <property type="evidence" value="ECO:0007669"/>
    <property type="project" value="InterPro"/>
</dbReference>
<dbReference type="GO" id="GO:0032259">
    <property type="term" value="P:methylation"/>
    <property type="evidence" value="ECO:0007669"/>
    <property type="project" value="InterPro"/>
</dbReference>
<dbReference type="CDD" id="cd02440">
    <property type="entry name" value="AdoMet_MTases"/>
    <property type="match status" value="1"/>
</dbReference>
<dbReference type="InterPro" id="IPR007848">
    <property type="entry name" value="Small_mtfrase_dom"/>
</dbReference>
<sequence length="249" mass="28113">MNNWVLNEGERLDDLVRGDMKIIQRPDQFCFSLDSILAAHYVSIRKKDRIADLGTGTGVIALLLSTLGGEDITAFEINPVMADLARRNVNGNNKSDCIKVVECDYRNVKELYPTGSFDSVVVNPPYREIGTGRMNHCEGVASASYELNVTLEDIFHTAQYLLKYGGRLTMIHRADRLVDLITLGRRYKMEAKRIRPVYARIGASAVRVLLEFRYGGHTELILEPPLLIHNTDGSYTQEIMEIYGKKTNE</sequence>
<dbReference type="PANTHER" id="PTHR47739:SF1">
    <property type="entry name" value="TRNA1(VAL) (ADENINE(37)-N6)-METHYLTRANSFERASE"/>
    <property type="match status" value="1"/>
</dbReference>
<dbReference type="RefSeq" id="WP_227136917.1">
    <property type="nucleotide sequence ID" value="NZ_CAJPSS010000004.1"/>
</dbReference>
<dbReference type="EMBL" id="JABZMK010000001">
    <property type="protein sequence ID" value="MBF1128540.1"/>
    <property type="molecule type" value="Genomic_DNA"/>
</dbReference>
<dbReference type="SUPFAM" id="SSF53335">
    <property type="entry name" value="S-adenosyl-L-methionine-dependent methyltransferases"/>
    <property type="match status" value="1"/>
</dbReference>
<name>A0A6L6TRW0_9FIRM</name>
<feature type="domain" description="Methyltransferase small" evidence="1">
    <location>
        <begin position="45"/>
        <end position="172"/>
    </location>
</feature>
<proteinExistence type="predicted"/>
<dbReference type="Gene3D" id="3.40.50.150">
    <property type="entry name" value="Vaccinia Virus protein VP39"/>
    <property type="match status" value="1"/>
</dbReference>
<dbReference type="Pfam" id="PF05175">
    <property type="entry name" value="MTS"/>
    <property type="match status" value="1"/>
</dbReference>
<reference evidence="2" key="1">
    <citation type="submission" date="2020-04" db="EMBL/GenBank/DDBJ databases">
        <title>Deep metagenomics examines the oral microbiome during advanced dental caries in children, revealing novel taxa and co-occurrences with host molecules.</title>
        <authorList>
            <person name="Baker J.L."/>
            <person name="Morton J.T."/>
            <person name="Dinis M."/>
            <person name="Alvarez R."/>
            <person name="Tran N.C."/>
            <person name="Knight R."/>
            <person name="Edlund A."/>
        </authorList>
    </citation>
    <scope>NUCLEOTIDE SEQUENCE</scope>
    <source>
        <strain evidence="2">JCVI_32_bin.14</strain>
    </source>
</reference>
<organism evidence="2 3">
    <name type="scientific">Dialister invisus</name>
    <dbReference type="NCBI Taxonomy" id="218538"/>
    <lineage>
        <taxon>Bacteria</taxon>
        <taxon>Bacillati</taxon>
        <taxon>Bacillota</taxon>
        <taxon>Negativicutes</taxon>
        <taxon>Veillonellales</taxon>
        <taxon>Veillonellaceae</taxon>
        <taxon>Dialister</taxon>
    </lineage>
</organism>
<dbReference type="InterPro" id="IPR029063">
    <property type="entry name" value="SAM-dependent_MTases_sf"/>
</dbReference>
<evidence type="ECO:0000313" key="2">
    <source>
        <dbReference type="EMBL" id="MBF1128540.1"/>
    </source>
</evidence>
<dbReference type="InterPro" id="IPR050210">
    <property type="entry name" value="tRNA_Adenine-N(6)_MTase"/>
</dbReference>
<protein>
    <submittedName>
        <fullName evidence="2">tRNA1(Val) (Adenine(37)-N6)-methyltransferase</fullName>
    </submittedName>
</protein>
<dbReference type="PROSITE" id="PS00092">
    <property type="entry name" value="N6_MTASE"/>
    <property type="match status" value="1"/>
</dbReference>
<evidence type="ECO:0000259" key="1">
    <source>
        <dbReference type="Pfam" id="PF05175"/>
    </source>
</evidence>
<dbReference type="Proteomes" id="UP000757890">
    <property type="component" value="Unassembled WGS sequence"/>
</dbReference>
<dbReference type="PANTHER" id="PTHR47739">
    <property type="entry name" value="TRNA1(VAL) (ADENINE(37)-N6)-METHYLTRANSFERASE"/>
    <property type="match status" value="1"/>
</dbReference>
<comment type="caution">
    <text evidence="2">The sequence shown here is derived from an EMBL/GenBank/DDBJ whole genome shotgun (WGS) entry which is preliminary data.</text>
</comment>